<evidence type="ECO:0000256" key="3">
    <source>
        <dbReference type="ARBA" id="ARBA00022814"/>
    </source>
</evidence>
<dbReference type="InterPro" id="IPR012340">
    <property type="entry name" value="NA-bd_OB-fold"/>
</dbReference>
<dbReference type="SUPFAM" id="SSF54814">
    <property type="entry name" value="Prokaryotic type KH domain (KH-domain type II)"/>
    <property type="match status" value="2"/>
</dbReference>
<dbReference type="FunFam" id="3.30.300.20:FF:000005">
    <property type="entry name" value="Transcription termination/antitermination protein NusA"/>
    <property type="match status" value="1"/>
</dbReference>
<dbReference type="CDD" id="cd02134">
    <property type="entry name" value="KH-II_NusA_rpt1"/>
    <property type="match status" value="1"/>
</dbReference>
<gene>
    <name evidence="7 9" type="primary">nusA</name>
    <name evidence="9" type="ORF">AAGW17_04855</name>
</gene>
<keyword evidence="6 7" id="KW-0804">Transcription</keyword>
<comment type="subunit">
    <text evidence="7">Monomer. Binds directly to the core enzyme of the DNA-dependent RNA polymerase and to nascent RNA.</text>
</comment>
<dbReference type="CDD" id="cd04455">
    <property type="entry name" value="S1_NusA"/>
    <property type="match status" value="1"/>
</dbReference>
<dbReference type="Gene3D" id="3.30.300.20">
    <property type="match status" value="2"/>
</dbReference>
<dbReference type="GO" id="GO:0003723">
    <property type="term" value="F:RNA binding"/>
    <property type="evidence" value="ECO:0007669"/>
    <property type="project" value="UniProtKB-UniRule"/>
</dbReference>
<dbReference type="InterPro" id="IPR003029">
    <property type="entry name" value="S1_domain"/>
</dbReference>
<dbReference type="Gene3D" id="2.40.50.140">
    <property type="entry name" value="Nucleic acid-binding proteins"/>
    <property type="match status" value="1"/>
</dbReference>
<evidence type="ECO:0000313" key="9">
    <source>
        <dbReference type="EMBL" id="XBG66258.1"/>
    </source>
</evidence>
<dbReference type="GO" id="GO:0003700">
    <property type="term" value="F:DNA-binding transcription factor activity"/>
    <property type="evidence" value="ECO:0007669"/>
    <property type="project" value="InterPro"/>
</dbReference>
<dbReference type="SMART" id="SM00322">
    <property type="entry name" value="KH"/>
    <property type="match status" value="2"/>
</dbReference>
<dbReference type="RefSeq" id="WP_347938875.1">
    <property type="nucleotide sequence ID" value="NZ_CP157197.1"/>
</dbReference>
<sequence>MSNIGNVEILQIIDSVAREKGISKEILISTVEQAVQVAGRKKYGNEYNIKAQINRKTGEINLLRILKIVENVEDYLTQISFKEAVIDNPEAKIGDEIYEYLPPIDHARISAQAAKQVITQRVIEAEREKQYHDFKDRKGEIINGIVKRIEYGDIIVDLGRAEAIIKKDQLIKGENFKPSDRIKAYVQDVRQETKGPQIFLSRVDNQMLVKLFKLEVPEILEDIIQIKSVARDPGSKAKIAVFASDSSIDPVGSCVGIRGNRVKAVTNELNGEKIDIVLWSNDLAQFIVNALAPLAANEITKILIDEDRHKVEVVVSQENQSIAVGRRGQNVRLASKLTGWNIDIMTEEQESKRRNEEFLTSTELFMEALDVEEVIGQLLSVTGFNSVEQIASSEISTLTRIEGFEEELAVEIKNRAINYVDLKNEKVIKKLEELGVEQELIDILELPLELVLKFAEYGIKTIEDLGEMSINEFKNLAPNSNITDENVKLLIKTAKQHSELKGN</sequence>
<dbReference type="Pfam" id="PF08529">
    <property type="entry name" value="NusA_N"/>
    <property type="match status" value="1"/>
</dbReference>
<dbReference type="GO" id="GO:0000166">
    <property type="term" value="F:nucleotide binding"/>
    <property type="evidence" value="ECO:0007669"/>
    <property type="project" value="InterPro"/>
</dbReference>
<dbReference type="Pfam" id="PF13184">
    <property type="entry name" value="KH_NusA_1st"/>
    <property type="match status" value="1"/>
</dbReference>
<dbReference type="FunFam" id="3.30.300.20:FF:000002">
    <property type="entry name" value="Transcription termination/antitermination protein NusA"/>
    <property type="match status" value="1"/>
</dbReference>
<dbReference type="InterPro" id="IPR015946">
    <property type="entry name" value="KH_dom-like_a/b"/>
</dbReference>
<comment type="subcellular location">
    <subcellularLocation>
        <location evidence="7">Cytoplasm</location>
    </subcellularLocation>
</comment>
<keyword evidence="3 7" id="KW-0889">Transcription antitermination</keyword>
<dbReference type="InterPro" id="IPR004087">
    <property type="entry name" value="KH_dom"/>
</dbReference>
<dbReference type="SUPFAM" id="SSF47794">
    <property type="entry name" value="Rad51 N-terminal domain-like"/>
    <property type="match status" value="2"/>
</dbReference>
<dbReference type="InterPro" id="IPR036555">
    <property type="entry name" value="NusA_N_sf"/>
</dbReference>
<evidence type="ECO:0000259" key="8">
    <source>
        <dbReference type="PROSITE" id="PS50126"/>
    </source>
</evidence>
<dbReference type="Gene3D" id="1.10.150.20">
    <property type="entry name" value="5' to 3' exonuclease, C-terminal subdomain"/>
    <property type="match status" value="2"/>
</dbReference>
<dbReference type="PANTHER" id="PTHR22648">
    <property type="entry name" value="TRANSCRIPTION TERMINATION FACTOR NUSA"/>
    <property type="match status" value="1"/>
</dbReference>
<dbReference type="HAMAP" id="MF_00945_B">
    <property type="entry name" value="NusA_B"/>
    <property type="match status" value="1"/>
</dbReference>
<evidence type="ECO:0000256" key="5">
    <source>
        <dbReference type="ARBA" id="ARBA00023015"/>
    </source>
</evidence>
<evidence type="ECO:0000256" key="1">
    <source>
        <dbReference type="ARBA" id="ARBA00022472"/>
    </source>
</evidence>
<reference evidence="9" key="1">
    <citation type="submission" date="2024-05" db="EMBL/GenBank/DDBJ databases">
        <title>Characterization of a novel Rickettsia species. (Rickettsia oklahomia sp. nov.) from Amblyomma americanum ticks.</title>
        <authorList>
            <person name="Korla P.K."/>
            <person name="Karounos M."/>
            <person name="Wilson J.M."/>
            <person name="Little S.E."/>
            <person name="Qurollo B.A."/>
        </authorList>
    </citation>
    <scope>NUCLEOTIDE SEQUENCE</scope>
    <source>
        <strain evidence="9">Oklahoma-10</strain>
    </source>
</reference>
<dbReference type="Gene3D" id="3.30.1480.10">
    <property type="entry name" value="NusA, N-terminal domain"/>
    <property type="match status" value="1"/>
</dbReference>
<keyword evidence="5 7" id="KW-0805">Transcription regulation</keyword>
<dbReference type="PROSITE" id="PS50126">
    <property type="entry name" value="S1"/>
    <property type="match status" value="1"/>
</dbReference>
<dbReference type="EMBL" id="CP157197">
    <property type="protein sequence ID" value="XBG66258.1"/>
    <property type="molecule type" value="Genomic_DNA"/>
</dbReference>
<dbReference type="InterPro" id="IPR010995">
    <property type="entry name" value="DNA_repair_Rad51/TF_NusA_a-hlx"/>
</dbReference>
<dbReference type="InterPro" id="IPR030842">
    <property type="entry name" value="TF_NusA_bacterial"/>
</dbReference>
<dbReference type="FunFam" id="2.40.50.140:FF:000058">
    <property type="entry name" value="Transcription termination/antitermination protein NusA"/>
    <property type="match status" value="1"/>
</dbReference>
<keyword evidence="4 7" id="KW-0694">RNA-binding</keyword>
<comment type="similarity">
    <text evidence="7">Belongs to the NusA family.</text>
</comment>
<dbReference type="InterPro" id="IPR013735">
    <property type="entry name" value="TF_NusA_N"/>
</dbReference>
<dbReference type="SUPFAM" id="SSF50249">
    <property type="entry name" value="Nucleic acid-binding proteins"/>
    <property type="match status" value="1"/>
</dbReference>
<dbReference type="InterPro" id="IPR058582">
    <property type="entry name" value="KH_NusA_2nd"/>
</dbReference>
<keyword evidence="1 7" id="KW-0806">Transcription termination</keyword>
<dbReference type="SUPFAM" id="SSF69705">
    <property type="entry name" value="Transcription factor NusA, N-terminal domain"/>
    <property type="match status" value="1"/>
</dbReference>
<organism evidence="9">
    <name type="scientific">Rickettsia oklahomensis</name>
    <dbReference type="NCBI Taxonomy" id="3141789"/>
    <lineage>
        <taxon>Bacteria</taxon>
        <taxon>Pseudomonadati</taxon>
        <taxon>Pseudomonadota</taxon>
        <taxon>Alphaproteobacteria</taxon>
        <taxon>Rickettsiales</taxon>
        <taxon>Rickettsiaceae</taxon>
        <taxon>Rickettsieae</taxon>
        <taxon>Rickettsia</taxon>
        <taxon>belli group</taxon>
    </lineage>
</organism>
<dbReference type="InterPro" id="IPR009019">
    <property type="entry name" value="KH_sf_prok-type"/>
</dbReference>
<dbReference type="NCBIfam" id="TIGR01954">
    <property type="entry name" value="nusA_Cterm_rpt"/>
    <property type="match status" value="1"/>
</dbReference>
<dbReference type="PANTHER" id="PTHR22648:SF0">
    <property type="entry name" value="TRANSCRIPTION TERMINATION_ANTITERMINATION PROTEIN NUSA"/>
    <property type="match status" value="1"/>
</dbReference>
<evidence type="ECO:0000256" key="4">
    <source>
        <dbReference type="ARBA" id="ARBA00022884"/>
    </source>
</evidence>
<dbReference type="InterPro" id="IPR010214">
    <property type="entry name" value="Tscrpt_termin_fac_NusA_C_rpt"/>
</dbReference>
<evidence type="ECO:0000256" key="7">
    <source>
        <dbReference type="HAMAP-Rule" id="MF_00945"/>
    </source>
</evidence>
<protein>
    <recommendedName>
        <fullName evidence="7">Transcription termination/antitermination protein NusA</fullName>
    </recommendedName>
</protein>
<dbReference type="PROSITE" id="PS50084">
    <property type="entry name" value="KH_TYPE_1"/>
    <property type="match status" value="1"/>
</dbReference>
<dbReference type="InterPro" id="IPR025249">
    <property type="entry name" value="TF_NusA_KH_1st"/>
</dbReference>
<dbReference type="GO" id="GO:0005829">
    <property type="term" value="C:cytosol"/>
    <property type="evidence" value="ECO:0007669"/>
    <property type="project" value="TreeGrafter"/>
</dbReference>
<dbReference type="Pfam" id="PF00575">
    <property type="entry name" value="S1"/>
    <property type="match status" value="1"/>
</dbReference>
<keyword evidence="2 7" id="KW-0963">Cytoplasm</keyword>
<feature type="domain" description="S1 motif" evidence="8">
    <location>
        <begin position="139"/>
        <end position="203"/>
    </location>
</feature>
<dbReference type="InterPro" id="IPR010213">
    <property type="entry name" value="TF_NusA"/>
</dbReference>
<dbReference type="GO" id="GO:0006353">
    <property type="term" value="P:DNA-templated transcription termination"/>
    <property type="evidence" value="ECO:0007669"/>
    <property type="project" value="UniProtKB-UniRule"/>
</dbReference>
<proteinExistence type="inferred from homology"/>
<accession>A0AAU7BYC8</accession>
<dbReference type="SMART" id="SM00316">
    <property type="entry name" value="S1"/>
    <property type="match status" value="1"/>
</dbReference>
<comment type="function">
    <text evidence="7">Participates in both transcription termination and antitermination.</text>
</comment>
<dbReference type="AlphaFoldDB" id="A0AAU7BYC8"/>
<dbReference type="Pfam" id="PF26594">
    <property type="entry name" value="KH_NusA_2nd"/>
    <property type="match status" value="1"/>
</dbReference>
<dbReference type="Pfam" id="PF14520">
    <property type="entry name" value="HHH_5"/>
    <property type="match status" value="1"/>
</dbReference>
<evidence type="ECO:0000256" key="6">
    <source>
        <dbReference type="ARBA" id="ARBA00023163"/>
    </source>
</evidence>
<evidence type="ECO:0000256" key="2">
    <source>
        <dbReference type="ARBA" id="ARBA00022490"/>
    </source>
</evidence>
<dbReference type="CDD" id="cd22529">
    <property type="entry name" value="KH-II_NusA_rpt2"/>
    <property type="match status" value="1"/>
</dbReference>
<dbReference type="GO" id="GO:0031564">
    <property type="term" value="P:transcription antitermination"/>
    <property type="evidence" value="ECO:0007669"/>
    <property type="project" value="UniProtKB-UniRule"/>
</dbReference>
<dbReference type="KEGG" id="rof:AAGW17_04855"/>
<name>A0AAU7BYC8_9RICK</name>
<dbReference type="NCBIfam" id="TIGR01953">
    <property type="entry name" value="NusA"/>
    <property type="match status" value="1"/>
</dbReference>